<accession>A0A8J3JSJ0</accession>
<organism evidence="3 4">
    <name type="scientific">Catellatospora bangladeshensis</name>
    <dbReference type="NCBI Taxonomy" id="310355"/>
    <lineage>
        <taxon>Bacteria</taxon>
        <taxon>Bacillati</taxon>
        <taxon>Actinomycetota</taxon>
        <taxon>Actinomycetes</taxon>
        <taxon>Micromonosporales</taxon>
        <taxon>Micromonosporaceae</taxon>
        <taxon>Catellatospora</taxon>
    </lineage>
</organism>
<evidence type="ECO:0000313" key="3">
    <source>
        <dbReference type="EMBL" id="GIF82389.1"/>
    </source>
</evidence>
<feature type="region of interest" description="Disordered" evidence="1">
    <location>
        <begin position="92"/>
        <end position="116"/>
    </location>
</feature>
<sequence>MPWLAETDRYPGPVSPAVKYTLGRLVLFLACFAAAWFIPGIDLFIKLGIAVLASFALSWFLLRGLRDEMTAQVEDALERRKADKERLRAALAGEDVPAAADETDDAAPVAEASSAK</sequence>
<name>A0A8J3JSJ0_9ACTN</name>
<dbReference type="Pfam" id="PF14012">
    <property type="entry name" value="DUF4229"/>
    <property type="match status" value="1"/>
</dbReference>
<dbReference type="AlphaFoldDB" id="A0A8J3JSJ0"/>
<dbReference type="InterPro" id="IPR025323">
    <property type="entry name" value="DUF4229"/>
</dbReference>
<keyword evidence="2" id="KW-1133">Transmembrane helix</keyword>
<evidence type="ECO:0008006" key="5">
    <source>
        <dbReference type="Google" id="ProtNLM"/>
    </source>
</evidence>
<keyword evidence="4" id="KW-1185">Reference proteome</keyword>
<reference evidence="3 4" key="1">
    <citation type="submission" date="2021-01" db="EMBL/GenBank/DDBJ databases">
        <title>Whole genome shotgun sequence of Catellatospora bangladeshensis NBRC 107357.</title>
        <authorList>
            <person name="Komaki H."/>
            <person name="Tamura T."/>
        </authorList>
    </citation>
    <scope>NUCLEOTIDE SEQUENCE [LARGE SCALE GENOMIC DNA]</scope>
    <source>
        <strain evidence="3 4">NBRC 107357</strain>
    </source>
</reference>
<proteinExistence type="predicted"/>
<evidence type="ECO:0000256" key="2">
    <source>
        <dbReference type="SAM" id="Phobius"/>
    </source>
</evidence>
<gene>
    <name evidence="3" type="ORF">Cba03nite_37380</name>
</gene>
<feature type="compositionally biased region" description="Low complexity" evidence="1">
    <location>
        <begin position="94"/>
        <end position="116"/>
    </location>
</feature>
<keyword evidence="2" id="KW-0812">Transmembrane</keyword>
<dbReference type="Proteomes" id="UP000601223">
    <property type="component" value="Unassembled WGS sequence"/>
</dbReference>
<keyword evidence="2" id="KW-0472">Membrane</keyword>
<evidence type="ECO:0000313" key="4">
    <source>
        <dbReference type="Proteomes" id="UP000601223"/>
    </source>
</evidence>
<protein>
    <recommendedName>
        <fullName evidence="5">DUF4229 domain-containing protein</fullName>
    </recommendedName>
</protein>
<evidence type="ECO:0000256" key="1">
    <source>
        <dbReference type="SAM" id="MobiDB-lite"/>
    </source>
</evidence>
<dbReference type="EMBL" id="BONF01000020">
    <property type="protein sequence ID" value="GIF82389.1"/>
    <property type="molecule type" value="Genomic_DNA"/>
</dbReference>
<feature type="transmembrane region" description="Helical" evidence="2">
    <location>
        <begin position="44"/>
        <end position="62"/>
    </location>
</feature>
<comment type="caution">
    <text evidence="3">The sequence shown here is derived from an EMBL/GenBank/DDBJ whole genome shotgun (WGS) entry which is preliminary data.</text>
</comment>
<feature type="transmembrane region" description="Helical" evidence="2">
    <location>
        <begin position="21"/>
        <end position="38"/>
    </location>
</feature>